<feature type="domain" description="Glycosyl transferase family 1" evidence="1">
    <location>
        <begin position="415"/>
        <end position="577"/>
    </location>
</feature>
<sequence>MKTWEGRIQMNTQEFLTQVSATPEEREVLEIIASSRPLKKLQGRYPKPLDLLRSPYLDNPYVFNALLQDFSRDHYSFRPYIKALKGLYPKDPKGLSLLSFMMALSIEMEEPLVQEKVLYLFRHSFPENSPESFGLYSYLLYFSFSLEAYPVLEKYRPYTTRIREAVPLEHFPEQFSLLQFLFQGNPLQIGKGDSGGLSTFLLQLGKALTRSMEISEVYTLSLIDVSKDHSSFPLVQKIEDEHIAITLPFHVGEDRGFIKSHSFLKAMVSVVLNKLQLNPNIYHVRYLNDASLSMAKLGKERKRPVVLTLTPDPHRSMIHEKTHRVVPHNYEEGMEKIHKVQVGKKMLASTGGVLGIGGTKAKKRLLQYFPELETMAKNKPFQMISEGIDIHLPSKESINIEKVLTSKYHRYAIDPKNLGKPYIVNVGRLHPLKGQQKLLEAFYRSGAYEKYNLLIIGGNVQRPNEGERNFLNFEKDFLKSHRELQGSYVHIPGVPNRMVRLIERKINKLENAELPHIYFCSSEKEEFGIAILEAMVEGFIAVGPKAGGVSTYIQHGKNGFLGEMGNVWDMEKSLRETMDFFAAHPKKIQGLKENSIKTIQEDYSMEAISLKFAKFYREVLNYDKC</sequence>
<dbReference type="PANTHER" id="PTHR45947:SF3">
    <property type="entry name" value="SULFOQUINOVOSYL TRANSFERASE SQD2"/>
    <property type="match status" value="1"/>
</dbReference>
<keyword evidence="3" id="KW-1185">Reference proteome</keyword>
<dbReference type="InterPro" id="IPR050194">
    <property type="entry name" value="Glycosyltransferase_grp1"/>
</dbReference>
<dbReference type="PANTHER" id="PTHR45947">
    <property type="entry name" value="SULFOQUINOVOSYL TRANSFERASE SQD2"/>
    <property type="match status" value="1"/>
</dbReference>
<reference evidence="2 3" key="1">
    <citation type="submission" date="2019-04" db="EMBL/GenBank/DDBJ databases">
        <title>Isachenkonia alkalipeptolytica gen. nov. sp. nov. a new anaerobic, alkiliphilic organothrophic bacterium capable to reduce synthesized ferrihydrite isolated from a soda lake.</title>
        <authorList>
            <person name="Toshchakov S.V."/>
            <person name="Zavarzina D.G."/>
            <person name="Zhilina T.N."/>
            <person name="Kostrikina N.A."/>
            <person name="Kublanov I.V."/>
        </authorList>
    </citation>
    <scope>NUCLEOTIDE SEQUENCE [LARGE SCALE GENOMIC DNA]</scope>
    <source>
        <strain evidence="2 3">Z-1701</strain>
    </source>
</reference>
<evidence type="ECO:0000259" key="1">
    <source>
        <dbReference type="Pfam" id="PF00534"/>
    </source>
</evidence>
<dbReference type="Proteomes" id="UP000449710">
    <property type="component" value="Unassembled WGS sequence"/>
</dbReference>
<evidence type="ECO:0000313" key="3">
    <source>
        <dbReference type="Proteomes" id="UP000449710"/>
    </source>
</evidence>
<dbReference type="AlphaFoldDB" id="A0AA43XLQ1"/>
<dbReference type="SUPFAM" id="SSF53756">
    <property type="entry name" value="UDP-Glycosyltransferase/glycogen phosphorylase"/>
    <property type="match status" value="1"/>
</dbReference>
<dbReference type="CDD" id="cd03801">
    <property type="entry name" value="GT4_PimA-like"/>
    <property type="match status" value="1"/>
</dbReference>
<dbReference type="Gene3D" id="3.40.50.2000">
    <property type="entry name" value="Glycogen Phosphorylase B"/>
    <property type="match status" value="1"/>
</dbReference>
<evidence type="ECO:0000313" key="2">
    <source>
        <dbReference type="EMBL" id="NBG88626.1"/>
    </source>
</evidence>
<comment type="caution">
    <text evidence="2">The sequence shown here is derived from an EMBL/GenBank/DDBJ whole genome shotgun (WGS) entry which is preliminary data.</text>
</comment>
<dbReference type="InterPro" id="IPR001296">
    <property type="entry name" value="Glyco_trans_1"/>
</dbReference>
<accession>A0AA43XLQ1</accession>
<protein>
    <submittedName>
        <fullName evidence="2">Glycosyltransferase family 4 protein</fullName>
    </submittedName>
</protein>
<organism evidence="2 3">
    <name type="scientific">Isachenkonia alkalipeptolytica</name>
    <dbReference type="NCBI Taxonomy" id="2565777"/>
    <lineage>
        <taxon>Bacteria</taxon>
        <taxon>Bacillati</taxon>
        <taxon>Bacillota</taxon>
        <taxon>Clostridia</taxon>
        <taxon>Eubacteriales</taxon>
        <taxon>Clostridiaceae</taxon>
        <taxon>Isachenkonia</taxon>
    </lineage>
</organism>
<proteinExistence type="predicted"/>
<gene>
    <name evidence="2" type="ORF">ISALK_08930</name>
</gene>
<dbReference type="Pfam" id="PF00534">
    <property type="entry name" value="Glycos_transf_1"/>
    <property type="match status" value="1"/>
</dbReference>
<dbReference type="EMBL" id="SUMG01000009">
    <property type="protein sequence ID" value="NBG88626.1"/>
    <property type="molecule type" value="Genomic_DNA"/>
</dbReference>
<name>A0AA43XLQ1_9CLOT</name>
<dbReference type="GO" id="GO:0016758">
    <property type="term" value="F:hexosyltransferase activity"/>
    <property type="evidence" value="ECO:0007669"/>
    <property type="project" value="TreeGrafter"/>
</dbReference>